<feature type="region of interest" description="Disordered" evidence="1">
    <location>
        <begin position="540"/>
        <end position="559"/>
    </location>
</feature>
<evidence type="ECO:0000313" key="2">
    <source>
        <dbReference type="EMBL" id="KAB2791357.1"/>
    </source>
</evidence>
<evidence type="ECO:0000256" key="1">
    <source>
        <dbReference type="SAM" id="MobiDB-lite"/>
    </source>
</evidence>
<reference evidence="2 3" key="1">
    <citation type="submission" date="2019-09" db="EMBL/GenBank/DDBJ databases">
        <title>Taxonomic organization of the family Brucellaceae based on a phylogenomic approach.</title>
        <authorList>
            <person name="Leclercq S."/>
            <person name="Cloeckaert A."/>
            <person name="Zygmunt M.S."/>
        </authorList>
    </citation>
    <scope>NUCLEOTIDE SEQUENCE [LARGE SCALE GENOMIC DNA]</scope>
    <source>
        <strain evidence="2 3">CCUG 34461</strain>
    </source>
</reference>
<gene>
    <name evidence="2" type="ORF">F9L06_23330</name>
</gene>
<dbReference type="AlphaFoldDB" id="A0A6I0DJ38"/>
<proteinExistence type="predicted"/>
<feature type="compositionally biased region" description="Low complexity" evidence="1">
    <location>
        <begin position="542"/>
        <end position="559"/>
    </location>
</feature>
<dbReference type="RefSeq" id="WP_151577049.1">
    <property type="nucleotide sequence ID" value="NZ_WBWX01000014.1"/>
</dbReference>
<name>A0A6I0DJ38_BRUAN</name>
<dbReference type="Proteomes" id="UP000441102">
    <property type="component" value="Unassembled WGS sequence"/>
</dbReference>
<evidence type="ECO:0008006" key="4">
    <source>
        <dbReference type="Google" id="ProtNLM"/>
    </source>
</evidence>
<dbReference type="InterPro" id="IPR036890">
    <property type="entry name" value="HATPase_C_sf"/>
</dbReference>
<sequence>MTSFSFHAQVAAEAIEKVGRLFNASIDDILNELLQNARRAGAAKVLIDQIDDPRFGPAIRIADDGAGLDDPRSLFSLGRSEWSKSLALSEDAAGMGFFSLANRGAMIVAGQKGTDQAWAIAATPDAFHGKEPVTVDVGPEGHQGLTVIFPEKKGEHFATAVRRAARFFPVPVIFNGEQMPSSDFLDGADHIEEWQGIRIGVFGRDLSRYHDDNVNFHGVTLKVGLPDLQQSWHRGYFARIDVVDCAHLKLVLPARKDVVRDAMYAALMREITRLYFRMVAAGGAHSLKFKDYHFGRTLGIDLKEAVPLLRPFTPSCADTDRIVVLAPEPVESEAFIFEGEGPLEEQTFARAIARLDRAPAHFEPHDAFTGYGWYDALPCIQISSYRMEIDGATEEKEPFDLFGANARPDRLEVVLDVSGSEETEWVLETDLIVQGPDHGALDEVEILVTKRSAITPSGLTAFLVDALYSPSDDAEAGSYEQQERWFSDEAEDLSIALLETAHAADLNAIVRVVERELVWRVPREGAFLIRIDHRKISVEGISPPDGAPASAAATSHAAT</sequence>
<dbReference type="EMBL" id="WBWX01000014">
    <property type="protein sequence ID" value="KAB2791357.1"/>
    <property type="molecule type" value="Genomic_DNA"/>
</dbReference>
<dbReference type="SUPFAM" id="SSF55874">
    <property type="entry name" value="ATPase domain of HSP90 chaperone/DNA topoisomerase II/histidine kinase"/>
    <property type="match status" value="1"/>
</dbReference>
<protein>
    <recommendedName>
        <fullName evidence="4">ATP-binding protein</fullName>
    </recommendedName>
</protein>
<organism evidence="2 3">
    <name type="scientific">Brucella anthropi</name>
    <name type="common">Ochrobactrum anthropi</name>
    <dbReference type="NCBI Taxonomy" id="529"/>
    <lineage>
        <taxon>Bacteria</taxon>
        <taxon>Pseudomonadati</taxon>
        <taxon>Pseudomonadota</taxon>
        <taxon>Alphaproteobacteria</taxon>
        <taxon>Hyphomicrobiales</taxon>
        <taxon>Brucellaceae</taxon>
        <taxon>Brucella/Ochrobactrum group</taxon>
        <taxon>Brucella</taxon>
    </lineage>
</organism>
<comment type="caution">
    <text evidence="2">The sequence shown here is derived from an EMBL/GenBank/DDBJ whole genome shotgun (WGS) entry which is preliminary data.</text>
</comment>
<evidence type="ECO:0000313" key="3">
    <source>
        <dbReference type="Proteomes" id="UP000441102"/>
    </source>
</evidence>
<accession>A0A6I0DJ38</accession>